<evidence type="ECO:0000313" key="2">
    <source>
        <dbReference type="EMBL" id="MFI2476997.1"/>
    </source>
</evidence>
<evidence type="ECO:0000256" key="1">
    <source>
        <dbReference type="ARBA" id="ARBA00005254"/>
    </source>
</evidence>
<evidence type="ECO:0000313" key="3">
    <source>
        <dbReference type="Proteomes" id="UP001611415"/>
    </source>
</evidence>
<comment type="caution">
    <text evidence="2">The sequence shown here is derived from an EMBL/GenBank/DDBJ whole genome shotgun (WGS) entry which is preliminary data.</text>
</comment>
<dbReference type="InterPro" id="IPR029045">
    <property type="entry name" value="ClpP/crotonase-like_dom_sf"/>
</dbReference>
<dbReference type="EMBL" id="JBIRYO010000020">
    <property type="protein sequence ID" value="MFI2476997.1"/>
    <property type="molecule type" value="Genomic_DNA"/>
</dbReference>
<dbReference type="InterPro" id="IPR051683">
    <property type="entry name" value="Enoyl-CoA_Hydratase/Isomerase"/>
</dbReference>
<dbReference type="InterPro" id="IPR001753">
    <property type="entry name" value="Enoyl-CoA_hydra/iso"/>
</dbReference>
<accession>A0ABW7X7M3</accession>
<protein>
    <submittedName>
        <fullName evidence="2">Enoyl-CoA hydratase/isomerase family protein</fullName>
    </submittedName>
</protein>
<dbReference type="PANTHER" id="PTHR42964:SF1">
    <property type="entry name" value="POLYKETIDE BIOSYNTHESIS ENOYL-COA HYDRATASE PKSH-RELATED"/>
    <property type="match status" value="1"/>
</dbReference>
<dbReference type="Gene3D" id="3.90.226.10">
    <property type="entry name" value="2-enoyl-CoA Hydratase, Chain A, domain 1"/>
    <property type="match status" value="1"/>
</dbReference>
<keyword evidence="3" id="KW-1185">Reference proteome</keyword>
<dbReference type="Proteomes" id="UP001611415">
    <property type="component" value="Unassembled WGS sequence"/>
</dbReference>
<name>A0ABW7X7M3_9NOCA</name>
<proteinExistence type="inferred from homology"/>
<sequence length="274" mass="29018">MTMSPDTSAAKPQTPEQDLVLVEDRGDYAVMTINRPEKRNAMSSAAQRRFRAALAETVEKKVVVLTGVGPSFCAGVDLVEARNAPRASGRRPSQVPLSWTQCQADLRAHPAIFVAAVNGFALGGGSTLINNCELAVAAESATIGTPEIGFGAWPTQAGPAMIKRVLPKHAAEIIFSARRIDAATAFRMGLVNEVVPDDQLLERACQIAEHIAGFDAIALDWGKKAYHHLQGLGWDDALDYSTNTSSIVSREQGAAAEAGLDRFAAGHRGSGQGA</sequence>
<comment type="similarity">
    <text evidence="1">Belongs to the enoyl-CoA hydratase/isomerase family.</text>
</comment>
<dbReference type="PANTHER" id="PTHR42964">
    <property type="entry name" value="ENOYL-COA HYDRATASE"/>
    <property type="match status" value="1"/>
</dbReference>
<reference evidence="2 3" key="1">
    <citation type="submission" date="2024-10" db="EMBL/GenBank/DDBJ databases">
        <title>The Natural Products Discovery Center: Release of the First 8490 Sequenced Strains for Exploring Actinobacteria Biosynthetic Diversity.</title>
        <authorList>
            <person name="Kalkreuter E."/>
            <person name="Kautsar S.A."/>
            <person name="Yang D."/>
            <person name="Bader C.D."/>
            <person name="Teijaro C.N."/>
            <person name="Fluegel L."/>
            <person name="Davis C.M."/>
            <person name="Simpson J.R."/>
            <person name="Lauterbach L."/>
            <person name="Steele A.D."/>
            <person name="Gui C."/>
            <person name="Meng S."/>
            <person name="Li G."/>
            <person name="Viehrig K."/>
            <person name="Ye F."/>
            <person name="Su P."/>
            <person name="Kiefer A.F."/>
            <person name="Nichols A."/>
            <person name="Cepeda A.J."/>
            <person name="Yan W."/>
            <person name="Fan B."/>
            <person name="Jiang Y."/>
            <person name="Adhikari A."/>
            <person name="Zheng C.-J."/>
            <person name="Schuster L."/>
            <person name="Cowan T.M."/>
            <person name="Smanski M.J."/>
            <person name="Chevrette M.G."/>
            <person name="De Carvalho L.P.S."/>
            <person name="Shen B."/>
        </authorList>
    </citation>
    <scope>NUCLEOTIDE SEQUENCE [LARGE SCALE GENOMIC DNA]</scope>
    <source>
        <strain evidence="2 3">NPDC019275</strain>
    </source>
</reference>
<dbReference type="Pfam" id="PF00378">
    <property type="entry name" value="ECH_1"/>
    <property type="match status" value="1"/>
</dbReference>
<organism evidence="2 3">
    <name type="scientific">Nocardia xishanensis</name>
    <dbReference type="NCBI Taxonomy" id="238964"/>
    <lineage>
        <taxon>Bacteria</taxon>
        <taxon>Bacillati</taxon>
        <taxon>Actinomycetota</taxon>
        <taxon>Actinomycetes</taxon>
        <taxon>Mycobacteriales</taxon>
        <taxon>Nocardiaceae</taxon>
        <taxon>Nocardia</taxon>
    </lineage>
</organism>
<gene>
    <name evidence="2" type="ORF">ACH49W_26745</name>
</gene>
<dbReference type="SUPFAM" id="SSF52096">
    <property type="entry name" value="ClpP/crotonase"/>
    <property type="match status" value="1"/>
</dbReference>
<dbReference type="RefSeq" id="WP_357409866.1">
    <property type="nucleotide sequence ID" value="NZ_JBEYCD010000017.1"/>
</dbReference>
<dbReference type="CDD" id="cd06558">
    <property type="entry name" value="crotonase-like"/>
    <property type="match status" value="1"/>
</dbReference>